<comment type="similarity">
    <text evidence="1">Belongs to the argonaute family. Long pAgo subfamily.</text>
</comment>
<dbReference type="InterPro" id="IPR003165">
    <property type="entry name" value="Piwi"/>
</dbReference>
<dbReference type="InterPro" id="IPR054764">
    <property type="entry name" value="Ago_N_thermus"/>
</dbReference>
<reference evidence="5" key="1">
    <citation type="submission" date="2016-06" db="EMBL/GenBank/DDBJ databases">
        <title>Whole genome sequencing of Thermus brockianus strain GE-1.</title>
        <authorList>
            <person name="Schaefers C."/>
            <person name="Blank S."/>
            <person name="Wiebusch S."/>
            <person name="Elleuche S."/>
            <person name="Antranikian G."/>
        </authorList>
    </citation>
    <scope>NUCLEOTIDE SEQUENCE [LARGE SCALE GENOMIC DNA]</scope>
    <source>
        <strain evidence="5">GE-1</strain>
        <plasmid evidence="5">ptb1</plasmid>
    </source>
</reference>
<evidence type="ECO:0000259" key="3">
    <source>
        <dbReference type="PROSITE" id="PS50822"/>
    </source>
</evidence>
<dbReference type="Pfam" id="PF22474">
    <property type="entry name" value="Ago_Mid"/>
    <property type="match status" value="1"/>
</dbReference>
<dbReference type="InterPro" id="IPR040895">
    <property type="entry name" value="Ago_PAZ"/>
</dbReference>
<feature type="domain" description="Piwi" evidence="3">
    <location>
        <begin position="426"/>
        <end position="675"/>
    </location>
</feature>
<dbReference type="Gene3D" id="3.30.420.10">
    <property type="entry name" value="Ribonuclease H-like superfamily/Ribonuclease H"/>
    <property type="match status" value="1"/>
</dbReference>
<dbReference type="Pfam" id="PF22472">
    <property type="entry name" value="Ago_N_2"/>
    <property type="match status" value="1"/>
</dbReference>
<dbReference type="SMART" id="SM00950">
    <property type="entry name" value="Piwi"/>
    <property type="match status" value="1"/>
</dbReference>
<dbReference type="KEGG" id="tbc:A0O31_02452"/>
<dbReference type="Gene3D" id="3.30.530.60">
    <property type="match status" value="2"/>
</dbReference>
<gene>
    <name evidence="4" type="ORF">A0O31_02452</name>
</gene>
<dbReference type="AlphaFoldDB" id="A0A1J0LYC6"/>
<dbReference type="GO" id="GO:0003676">
    <property type="term" value="F:nucleic acid binding"/>
    <property type="evidence" value="ECO:0007669"/>
    <property type="project" value="InterPro"/>
</dbReference>
<dbReference type="Proteomes" id="UP000182993">
    <property type="component" value="Plasmid pTB1"/>
</dbReference>
<geneLocation type="plasmid" evidence="5">
    <name>ptb1</name>
</geneLocation>
<dbReference type="Gene3D" id="3.40.50.2300">
    <property type="match status" value="1"/>
</dbReference>
<protein>
    <recommendedName>
        <fullName evidence="2">Protein argonaute</fullName>
    </recommendedName>
</protein>
<proteinExistence type="inferred from homology"/>
<dbReference type="Pfam" id="PF18309">
    <property type="entry name" value="PAZ_3"/>
    <property type="match status" value="1"/>
</dbReference>
<dbReference type="InterPro" id="IPR036397">
    <property type="entry name" value="RNaseH_sf"/>
</dbReference>
<dbReference type="SMR" id="A0A1J0LYC6"/>
<accession>A0A1J0LYC6</accession>
<dbReference type="OrthoDB" id="29144at2"/>
<dbReference type="InterPro" id="IPR012337">
    <property type="entry name" value="RNaseH-like_sf"/>
</dbReference>
<dbReference type="RefSeq" id="WP_071678161.1">
    <property type="nucleotide sequence ID" value="NZ_CP016313.1"/>
</dbReference>
<sequence length="689" mass="77594">MMGDSRSLEVRLNRFLLRPLRPEEREPWLLVSELNPPPSREDVHALLALLANRAGGRTARMGDSLLTWSPPESLLLEGTLSWRGNTYTYRLRPLARRVLNPRNPSERDALSALARRLLREVLEQFRREGFWVEGWAFYRKEHARGPGWRVLKGAALDLWVSAEGAMVLEVDPTYRILCDMTLEAWLAQGHPPPKRVKNAYNDRTWELLGLGEEDPQGILLPGGLNLVEYHASKGRIRDGGWGRVAWVANPKDAKEKIPHLTSLLIPVLTLEDLHEEGGSNLALSIPWNQRQEETLKVALSVARRLGVEHPKPVEAKAWRMRMPELRARRRVGKPADALRVGLYRAQETTLALLRLDGGRGWPDFLLKALENAFRASQARLHVREIHADPSQPLAFREALEEAKEAGVQAVLVLTPPLSWEERHRLKALFLKEGLPSQLLNVPIQREERHRLENALLGLLAKAGLQVVALEGAYPADLTVGFDAGGRKSFRFGGAACAVGSDGGHLLWSLPEAQAGERIPGEVVWDLLEEALLVFKRKRGRLPSRVLLLRDGRLPKDEFTLALAKLRQLGIGFDLVSVRKSGGGRIYPTRGRLLDGLLVPVEERTFLLLTVHREFRGTPRPLKLVHEEGETPLEALAEQIYHLTRLYPASGFAFPRLPAPLHLADRLVKEVGRLGVRHLKEVDREKLFFV</sequence>
<evidence type="ECO:0000256" key="2">
    <source>
        <dbReference type="ARBA" id="ARBA00035032"/>
    </source>
</evidence>
<evidence type="ECO:0000256" key="1">
    <source>
        <dbReference type="ARBA" id="ARBA00035012"/>
    </source>
</evidence>
<keyword evidence="4" id="KW-0614">Plasmid</keyword>
<evidence type="ECO:0000313" key="5">
    <source>
        <dbReference type="Proteomes" id="UP000182993"/>
    </source>
</evidence>
<dbReference type="EMBL" id="CP016313">
    <property type="protein sequence ID" value="APD10477.1"/>
    <property type="molecule type" value="Genomic_DNA"/>
</dbReference>
<name>A0A1J0LYC6_THEBO</name>
<dbReference type="SUPFAM" id="SSF53098">
    <property type="entry name" value="Ribonuclease H-like"/>
    <property type="match status" value="1"/>
</dbReference>
<dbReference type="InterPro" id="IPR054763">
    <property type="entry name" value="Ago_mid"/>
</dbReference>
<dbReference type="PROSITE" id="PS50822">
    <property type="entry name" value="PIWI"/>
    <property type="match status" value="1"/>
</dbReference>
<evidence type="ECO:0000313" key="4">
    <source>
        <dbReference type="EMBL" id="APD10477.1"/>
    </source>
</evidence>
<organism evidence="4 5">
    <name type="scientific">Thermus brockianus</name>
    <dbReference type="NCBI Taxonomy" id="56956"/>
    <lineage>
        <taxon>Bacteria</taxon>
        <taxon>Thermotogati</taxon>
        <taxon>Deinococcota</taxon>
        <taxon>Deinococci</taxon>
        <taxon>Thermales</taxon>
        <taxon>Thermaceae</taxon>
        <taxon>Thermus</taxon>
    </lineage>
</organism>